<comment type="similarity">
    <text evidence="4">Belongs to the cyclic nucleotide phosphodiesterase class-III family.</text>
</comment>
<evidence type="ECO:0000256" key="3">
    <source>
        <dbReference type="ARBA" id="ARBA00023004"/>
    </source>
</evidence>
<feature type="domain" description="Calcineurin-like phosphoesterase" evidence="5">
    <location>
        <begin position="6"/>
        <end position="244"/>
    </location>
</feature>
<dbReference type="EMBL" id="DVMW01000037">
    <property type="protein sequence ID" value="HIU36220.1"/>
    <property type="molecule type" value="Genomic_DNA"/>
</dbReference>
<dbReference type="Proteomes" id="UP000824071">
    <property type="component" value="Unassembled WGS sequence"/>
</dbReference>
<dbReference type="InterPro" id="IPR029052">
    <property type="entry name" value="Metallo-depent_PP-like"/>
</dbReference>
<keyword evidence="1" id="KW-0479">Metal-binding</keyword>
<dbReference type="Pfam" id="PF00149">
    <property type="entry name" value="Metallophos"/>
    <property type="match status" value="1"/>
</dbReference>
<dbReference type="GO" id="GO:0046872">
    <property type="term" value="F:metal ion binding"/>
    <property type="evidence" value="ECO:0007669"/>
    <property type="project" value="UniProtKB-KW"/>
</dbReference>
<evidence type="ECO:0000256" key="4">
    <source>
        <dbReference type="ARBA" id="ARBA00025742"/>
    </source>
</evidence>
<dbReference type="PANTHER" id="PTHR42988:SF2">
    <property type="entry name" value="CYCLIC NUCLEOTIDE PHOSPHODIESTERASE CBUA0032-RELATED"/>
    <property type="match status" value="1"/>
</dbReference>
<comment type="caution">
    <text evidence="6">The sequence shown here is derived from an EMBL/GenBank/DDBJ whole genome shotgun (WGS) entry which is preliminary data.</text>
</comment>
<dbReference type="InterPro" id="IPR004843">
    <property type="entry name" value="Calcineurin-like_PHP"/>
</dbReference>
<proteinExistence type="inferred from homology"/>
<accession>A0A9D1LE63</accession>
<gene>
    <name evidence="6" type="ORF">IAC53_06440</name>
</gene>
<dbReference type="AlphaFoldDB" id="A0A9D1LE63"/>
<reference evidence="6" key="2">
    <citation type="journal article" date="2021" name="PeerJ">
        <title>Extensive microbial diversity within the chicken gut microbiome revealed by metagenomics and culture.</title>
        <authorList>
            <person name="Gilroy R."/>
            <person name="Ravi A."/>
            <person name="Getino M."/>
            <person name="Pursley I."/>
            <person name="Horton D.L."/>
            <person name="Alikhan N.F."/>
            <person name="Baker D."/>
            <person name="Gharbi K."/>
            <person name="Hall N."/>
            <person name="Watson M."/>
            <person name="Adriaenssens E.M."/>
            <person name="Foster-Nyarko E."/>
            <person name="Jarju S."/>
            <person name="Secka A."/>
            <person name="Antonio M."/>
            <person name="Oren A."/>
            <person name="Chaudhuri R.R."/>
            <person name="La Ragione R."/>
            <person name="Hildebrand F."/>
            <person name="Pallen M.J."/>
        </authorList>
    </citation>
    <scope>NUCLEOTIDE SEQUENCE</scope>
    <source>
        <strain evidence="6">ChiGjej1B1-19959</strain>
    </source>
</reference>
<evidence type="ECO:0000256" key="2">
    <source>
        <dbReference type="ARBA" id="ARBA00022801"/>
    </source>
</evidence>
<reference evidence="6" key="1">
    <citation type="submission" date="2020-10" db="EMBL/GenBank/DDBJ databases">
        <authorList>
            <person name="Gilroy R."/>
        </authorList>
    </citation>
    <scope>NUCLEOTIDE SEQUENCE</scope>
    <source>
        <strain evidence="6">ChiGjej1B1-19959</strain>
    </source>
</reference>
<evidence type="ECO:0000256" key="1">
    <source>
        <dbReference type="ARBA" id="ARBA00022723"/>
    </source>
</evidence>
<dbReference type="InterPro" id="IPR050884">
    <property type="entry name" value="CNP_phosphodiesterase-III"/>
</dbReference>
<evidence type="ECO:0000313" key="7">
    <source>
        <dbReference type="Proteomes" id="UP000824071"/>
    </source>
</evidence>
<name>A0A9D1LE63_9FIRM</name>
<dbReference type="GO" id="GO:0016787">
    <property type="term" value="F:hydrolase activity"/>
    <property type="evidence" value="ECO:0007669"/>
    <property type="project" value="UniProtKB-KW"/>
</dbReference>
<evidence type="ECO:0000313" key="6">
    <source>
        <dbReference type="EMBL" id="HIU36220.1"/>
    </source>
</evidence>
<keyword evidence="2" id="KW-0378">Hydrolase</keyword>
<dbReference type="PANTHER" id="PTHR42988">
    <property type="entry name" value="PHOSPHOHYDROLASE"/>
    <property type="match status" value="1"/>
</dbReference>
<evidence type="ECO:0000259" key="5">
    <source>
        <dbReference type="Pfam" id="PF00149"/>
    </source>
</evidence>
<dbReference type="SUPFAM" id="SSF56300">
    <property type="entry name" value="Metallo-dependent phosphatases"/>
    <property type="match status" value="1"/>
</dbReference>
<keyword evidence="3" id="KW-0408">Iron</keyword>
<organism evidence="6 7">
    <name type="scientific">Candidatus Fimenecus excrementigallinarum</name>
    <dbReference type="NCBI Taxonomy" id="2840816"/>
    <lineage>
        <taxon>Bacteria</taxon>
        <taxon>Bacillati</taxon>
        <taxon>Bacillota</taxon>
        <taxon>Clostridia</taxon>
        <taxon>Candidatus Fimenecus</taxon>
    </lineage>
</organism>
<dbReference type="Gene3D" id="3.60.21.10">
    <property type="match status" value="1"/>
</dbReference>
<protein>
    <submittedName>
        <fullName evidence="6">Metallophosphoesterase</fullName>
    </submittedName>
</protein>
<sequence length="467" mass="52663">MPTFSLYIVTDTHYFANCLGASGPAYERRSRTDQKCVAETGAIIDAGFQKLLDDEETQVILFPGDLVYRAEKQSHLEFIEKLRRLKAAGKRLYVLTARHDYCNDGNHPCGFVGEEEVPAEGTRRDELRELYADFGFDGALSEHRETLSYAARLTDGVRVLMLNCDGDSKDFKGFTDDQMAWARAQIEDARQNGDYIFAVTHYPLLPGCPIFKLLDDAHLTDWETRADELADLGIDLIFTGHMHMQSLTARTSAGGNTITDVCTGSFVGCPCAYRKVTFSPGQAHIESFTIEDFDWDKQGKTAEEYFIWRFDRMITDILDAMADDFAFFTRLFGGPEKNKKLKLPVTAAGKLLKRLKLRTVGRLFFFRVDPSIADRLLRDVCVEFVRNVFVGNEPYVPGTPMYRAVDTLCRRLSPVLRPLGKKLGQKDPVFSDLRAFLLSLIGDEKQLDYEATLPVGVWKETLGGDTP</sequence>